<reference evidence="1 2" key="1">
    <citation type="submission" date="2018-06" db="EMBL/GenBank/DDBJ databases">
        <authorList>
            <consortium name="Pathogen Informatics"/>
            <person name="Doyle S."/>
        </authorList>
    </citation>
    <scope>NUCLEOTIDE SEQUENCE [LARGE SCALE GENOMIC DNA]</scope>
    <source>
        <strain evidence="1 2">NCTC11413</strain>
    </source>
</reference>
<dbReference type="NCBIfam" id="TIGR01551">
    <property type="entry name" value="major_capsid_P2"/>
    <property type="match status" value="1"/>
</dbReference>
<proteinExistence type="predicted"/>
<dbReference type="AlphaFoldDB" id="A0A377H9J1"/>
<accession>A0A377H9J1</accession>
<name>A0A377H9J1_9PAST</name>
<sequence length="330" mass="37594">MKNRAKINQIISEIFNDYSSQPISNIYEHLETGKQGGIEFIKTLFSKSDFFNQINLVLANNLQGNKFKGVITSPATGRREARQSANLGSDGFKFELQEVDTGVAFSWNHLDSLADLYEKDLKNEYLERILSTIVFDILQIGWNGKNSALMTENTDLSDVDKGWLKLFEEQKPENIIQQGKEQNIIKVFGENADYKTLSELAFALKSKLLPHHQQRNDLFLMIGKDLISKQENLLIDTSKAIHNAELESIKFQNVIAGLPVITPPNFPAKGTAITTLSNLSFYIDPISCRFSIKNDEEKKQLIYRFYRRQCYVVEDLNLMAAVNEKNIILS</sequence>
<evidence type="ECO:0000313" key="2">
    <source>
        <dbReference type="Proteomes" id="UP000254232"/>
    </source>
</evidence>
<evidence type="ECO:0000313" key="1">
    <source>
        <dbReference type="EMBL" id="STO38777.1"/>
    </source>
</evidence>
<dbReference type="InterPro" id="IPR006441">
    <property type="entry name" value="Phage_P2_GpN"/>
</dbReference>
<dbReference type="Proteomes" id="UP000254232">
    <property type="component" value="Unassembled WGS sequence"/>
</dbReference>
<organism evidence="1 2">
    <name type="scientific">Gallibacterium anatis</name>
    <dbReference type="NCBI Taxonomy" id="750"/>
    <lineage>
        <taxon>Bacteria</taxon>
        <taxon>Pseudomonadati</taxon>
        <taxon>Pseudomonadota</taxon>
        <taxon>Gammaproteobacteria</taxon>
        <taxon>Pasteurellales</taxon>
        <taxon>Pasteurellaceae</taxon>
        <taxon>Gallibacterium</taxon>
    </lineage>
</organism>
<dbReference type="GeneID" id="77263872"/>
<dbReference type="RefSeq" id="WP_018346109.1">
    <property type="nucleotide sequence ID" value="NZ_UGGZ01000001.1"/>
</dbReference>
<dbReference type="EMBL" id="UGGZ01000001">
    <property type="protein sequence ID" value="STO38777.1"/>
    <property type="molecule type" value="Genomic_DNA"/>
</dbReference>
<dbReference type="Pfam" id="PF05125">
    <property type="entry name" value="Phage_cap_P2"/>
    <property type="match status" value="1"/>
</dbReference>
<gene>
    <name evidence="1" type="ORF">NCTC11413_01918</name>
</gene>
<protein>
    <submittedName>
        <fullName evidence="1">Phage major capsid protein, P2 family</fullName>
    </submittedName>
</protein>